<dbReference type="RefSeq" id="XP_002489813.1">
    <property type="nucleotide sequence ID" value="XM_002489768.1"/>
</dbReference>
<dbReference type="Gene3D" id="1.25.40.10">
    <property type="entry name" value="Tetratricopeptide repeat domain"/>
    <property type="match status" value="2"/>
</dbReference>
<dbReference type="PANTHER" id="PTHR47938">
    <property type="entry name" value="RESPIRATORY COMPLEX I CHAPERONE (CIA84), PUTATIVE (AFU_ORTHOLOGUE AFUA_2G06020)-RELATED"/>
    <property type="match status" value="1"/>
</dbReference>
<dbReference type="GeneID" id="8196671"/>
<comment type="subcellular location">
    <subcellularLocation>
        <location evidence="1">Mitochondrion</location>
    </subcellularLocation>
</comment>
<evidence type="ECO:0000256" key="3">
    <source>
        <dbReference type="PROSITE-ProRule" id="PRU00708"/>
    </source>
</evidence>
<sequence>MLQSLGSSNRWRTVQTCTYVWDRCFAQMATACNNQEYLQFLPYVGKGSKFKTHYINSFNSVSNSNQSHDDHELRSRQQKLTNYKKISKYLSQDELFQLNQEFIQQIFSLITSFRYDSKILDPGTVQEFYRQPRVLSRAPKLPESLNIEVFTEYVDQITNNRYVHNHASNEENVIPMLLRQFFHKDNRHCMKLRGIHSYNNVIRFFLSKNDLPYAKSLLAQMRTEGIRPNRLTYNLFIGHLRNMPVHYTNPLITVLKYLGLMRKEYISPDSTTWHLIYQILPDKISKQMLLDKMDQLGFSRTALLTRFELESLSCSNEMTKLLQSTPPPSKDINCFNILFSQLVIEKKYQKCWELLHETTLTPNLSTLNSILNSLRNNSRVDLCFVFYNYMLDKFKISPNTTTFHYLIAAAVKQGFHNNWRQVLRILYHEMLVVTGTTNNFSGYYLQRAKARSLIDLKNNQAPLNLKTPLSTAELDIRHQLFNDLSINTETKKFPTIPNTQKHGPKFVKAALTSGYHRAKPSKNGEQKGNYIHLANRAKSVKSAIQKDFKQKDKMHNLSRRYRDRISIIKEGYTSNLKQKLVDNNMVSVPYLK</sequence>
<gene>
    <name evidence="4" type="ordered locus">PAS_chr1-1_0167</name>
</gene>
<evidence type="ECO:0000313" key="4">
    <source>
        <dbReference type="EMBL" id="CAY67532.1"/>
    </source>
</evidence>
<dbReference type="OrthoDB" id="185373at2759"/>
<dbReference type="Proteomes" id="UP000000314">
    <property type="component" value="Chromosome 1"/>
</dbReference>
<dbReference type="InterPro" id="IPR011990">
    <property type="entry name" value="TPR-like_helical_dom_sf"/>
</dbReference>
<dbReference type="EMBL" id="FN392319">
    <property type="protein sequence ID" value="CAY67532.1"/>
    <property type="molecule type" value="Genomic_DNA"/>
</dbReference>
<feature type="repeat" description="PPR" evidence="3">
    <location>
        <begin position="194"/>
        <end position="228"/>
    </location>
</feature>
<evidence type="ECO:0000313" key="5">
    <source>
        <dbReference type="Proteomes" id="UP000000314"/>
    </source>
</evidence>
<dbReference type="SMR" id="C4QWA9"/>
<dbReference type="HOGENOM" id="CLU_460868_0_0_1"/>
<proteinExistence type="predicted"/>
<dbReference type="InterPro" id="IPR002885">
    <property type="entry name" value="PPR_rpt"/>
</dbReference>
<protein>
    <recommendedName>
        <fullName evidence="2">Mitochondrial 15S rRNA processing factor CCM1</fullName>
    </recommendedName>
</protein>
<name>C4QWA9_KOMPG</name>
<evidence type="ECO:0000256" key="2">
    <source>
        <dbReference type="ARBA" id="ARBA00044527"/>
    </source>
</evidence>
<keyword evidence="5" id="KW-1185">Reference proteome</keyword>
<reference evidence="4 5" key="1">
    <citation type="journal article" date="2009" name="Nat. Biotechnol.">
        <title>Genome sequence of the recombinant protein production host Pichia pastoris.</title>
        <authorList>
            <person name="De Schutter K."/>
            <person name="Lin Y.C."/>
            <person name="Tiels P."/>
            <person name="Van Hecke A."/>
            <person name="Glinka S."/>
            <person name="Weber-Lehmann J."/>
            <person name="Rouze P."/>
            <person name="Van de Peer Y."/>
            <person name="Callewaert N."/>
        </authorList>
    </citation>
    <scope>NUCLEOTIDE SEQUENCE [LARGE SCALE GENOMIC DNA]</scope>
    <source>
        <strain evidence="5">GS115 / ATCC 20864</strain>
    </source>
</reference>
<dbReference type="Pfam" id="PF13041">
    <property type="entry name" value="PPR_2"/>
    <property type="match status" value="1"/>
</dbReference>
<dbReference type="GO" id="GO:0003729">
    <property type="term" value="F:mRNA binding"/>
    <property type="evidence" value="ECO:0007669"/>
    <property type="project" value="TreeGrafter"/>
</dbReference>
<dbReference type="InParanoid" id="C4QWA9"/>
<dbReference type="eggNOG" id="ENOG502QVB0">
    <property type="taxonomic scope" value="Eukaryota"/>
</dbReference>
<accession>C4QWA9</accession>
<dbReference type="KEGG" id="ppa:PAS_chr1-1_0167"/>
<organism evidence="4 5">
    <name type="scientific">Komagataella phaffii (strain GS115 / ATCC 20864)</name>
    <name type="common">Yeast</name>
    <name type="synonym">Pichia pastoris</name>
    <dbReference type="NCBI Taxonomy" id="644223"/>
    <lineage>
        <taxon>Eukaryota</taxon>
        <taxon>Fungi</taxon>
        <taxon>Dikarya</taxon>
        <taxon>Ascomycota</taxon>
        <taxon>Saccharomycotina</taxon>
        <taxon>Pichiomycetes</taxon>
        <taxon>Pichiales</taxon>
        <taxon>Pichiaceae</taxon>
        <taxon>Komagataella</taxon>
    </lineage>
</organism>
<dbReference type="GO" id="GO:0005739">
    <property type="term" value="C:mitochondrion"/>
    <property type="evidence" value="ECO:0007669"/>
    <property type="project" value="UniProtKB-SubCell"/>
</dbReference>
<dbReference type="PROSITE" id="PS51375">
    <property type="entry name" value="PPR"/>
    <property type="match status" value="1"/>
</dbReference>
<dbReference type="AlphaFoldDB" id="C4QWA9"/>
<dbReference type="FunCoup" id="C4QWA9">
    <property type="interactions" value="29"/>
</dbReference>
<evidence type="ECO:0000256" key="1">
    <source>
        <dbReference type="ARBA" id="ARBA00004173"/>
    </source>
</evidence>
<dbReference type="STRING" id="644223.C4QWA9"/>